<dbReference type="PANTHER" id="PTHR10619">
    <property type="entry name" value="F-ACTIN-CAPPING PROTEIN SUBUNIT BETA"/>
    <property type="match status" value="1"/>
</dbReference>
<dbReference type="PANTHER" id="PTHR10619:SF0">
    <property type="entry name" value="F-ACTIN-CAPPING PROTEIN SUBUNIT BETA ISOFORMS 1 AND 2"/>
    <property type="match status" value="1"/>
</dbReference>
<proteinExistence type="inferred from homology"/>
<dbReference type="GO" id="GO:1904600">
    <property type="term" value="P:mating projection actin fusion focus assembly"/>
    <property type="evidence" value="ECO:0007669"/>
    <property type="project" value="EnsemblFungi"/>
</dbReference>
<dbReference type="InterPro" id="IPR019771">
    <property type="entry name" value="F-actin_capping_bsu_CS"/>
</dbReference>
<evidence type="ECO:0000256" key="8">
    <source>
        <dbReference type="RuleBase" id="RU365078"/>
    </source>
</evidence>
<dbReference type="GO" id="GO:0043332">
    <property type="term" value="C:mating projection tip"/>
    <property type="evidence" value="ECO:0007669"/>
    <property type="project" value="EnsemblFungi"/>
</dbReference>
<keyword evidence="4 8" id="KW-0117">Actin capping</keyword>
<organism evidence="9">
    <name type="scientific">Lichtheimia ramosa</name>
    <dbReference type="NCBI Taxonomy" id="688394"/>
    <lineage>
        <taxon>Eukaryota</taxon>
        <taxon>Fungi</taxon>
        <taxon>Fungi incertae sedis</taxon>
        <taxon>Mucoromycota</taxon>
        <taxon>Mucoromycotina</taxon>
        <taxon>Mucoromycetes</taxon>
        <taxon>Mucorales</taxon>
        <taxon>Lichtheimiaceae</taxon>
        <taxon>Lichtheimia</taxon>
    </lineage>
</organism>
<dbReference type="Gene3D" id="3.90.1150.210">
    <property type="entry name" value="F-actin capping protein, beta subunit"/>
    <property type="match status" value="1"/>
</dbReference>
<dbReference type="GO" id="GO:0051016">
    <property type="term" value="P:barbed-end actin filament capping"/>
    <property type="evidence" value="ECO:0007669"/>
    <property type="project" value="UniProtKB-UniRule"/>
</dbReference>
<dbReference type="GO" id="GO:1902404">
    <property type="term" value="P:mitotic actomyosin contractile ring contraction"/>
    <property type="evidence" value="ECO:0007669"/>
    <property type="project" value="EnsemblFungi"/>
</dbReference>
<dbReference type="AlphaFoldDB" id="A0A077WB59"/>
<comment type="subcellular location">
    <subcellularLocation>
        <location evidence="1 8">Cytoplasm</location>
        <location evidence="1 8">Cytoskeleton</location>
    </subcellularLocation>
</comment>
<name>A0A077WB59_9FUNG</name>
<dbReference type="Gene3D" id="1.20.58.570">
    <property type="match status" value="1"/>
</dbReference>
<keyword evidence="7 8" id="KW-0206">Cytoskeleton</keyword>
<dbReference type="GO" id="GO:0000142">
    <property type="term" value="C:cellular bud neck contractile ring"/>
    <property type="evidence" value="ECO:0007669"/>
    <property type="project" value="EnsemblFungi"/>
</dbReference>
<dbReference type="GO" id="GO:0000131">
    <property type="term" value="C:incipient cellular bud site"/>
    <property type="evidence" value="ECO:0007669"/>
    <property type="project" value="EnsemblFungi"/>
</dbReference>
<keyword evidence="6 8" id="KW-0009">Actin-binding</keyword>
<dbReference type="GO" id="GO:0005634">
    <property type="term" value="C:nucleus"/>
    <property type="evidence" value="ECO:0007669"/>
    <property type="project" value="EnsemblFungi"/>
</dbReference>
<comment type="similarity">
    <text evidence="2 8">Belongs to the F-actin-capping protein beta subunit family.</text>
</comment>
<dbReference type="Pfam" id="PF01115">
    <property type="entry name" value="F_actin_cap_B"/>
    <property type="match status" value="1"/>
</dbReference>
<dbReference type="GO" id="GO:0030447">
    <property type="term" value="P:filamentous growth"/>
    <property type="evidence" value="ECO:0007669"/>
    <property type="project" value="EnsemblFungi"/>
</dbReference>
<dbReference type="InterPro" id="IPR037282">
    <property type="entry name" value="CapZ_alpha/beta"/>
</dbReference>
<evidence type="ECO:0000256" key="2">
    <source>
        <dbReference type="ARBA" id="ARBA00006039"/>
    </source>
</evidence>
<dbReference type="InterPro" id="IPR001698">
    <property type="entry name" value="CAPZB"/>
</dbReference>
<protein>
    <recommendedName>
        <fullName evidence="3 8">F-actin-capping protein subunit beta</fullName>
    </recommendedName>
</protein>
<gene>
    <name evidence="9" type="ORF">LRAMOSA07181</name>
</gene>
<dbReference type="GO" id="GO:0044396">
    <property type="term" value="P:actin cortical patch organization"/>
    <property type="evidence" value="ECO:0007669"/>
    <property type="project" value="EnsemblFungi"/>
</dbReference>
<comment type="function">
    <text evidence="8">F-actin-capping proteins bind in a Ca(2+)-independent manner to the fast growing ends of actin filaments (barbed end) thereby blocking the exchange of subunits at these ends. Unlike other capping proteins (such as gelsolin and severin), these proteins do not sever actin filaments.</text>
</comment>
<dbReference type="GO" id="GO:0008290">
    <property type="term" value="C:F-actin capping protein complex"/>
    <property type="evidence" value="ECO:0007669"/>
    <property type="project" value="UniProtKB-UniRule"/>
</dbReference>
<dbReference type="GO" id="GO:1903475">
    <property type="term" value="P:mitotic actomyosin contractile ring assembly"/>
    <property type="evidence" value="ECO:0007669"/>
    <property type="project" value="EnsemblFungi"/>
</dbReference>
<evidence type="ECO:0000256" key="7">
    <source>
        <dbReference type="ARBA" id="ARBA00023212"/>
    </source>
</evidence>
<dbReference type="PROSITE" id="PS00231">
    <property type="entry name" value="F_ACTIN_CAPPING_BETA"/>
    <property type="match status" value="1"/>
</dbReference>
<dbReference type="InterPro" id="IPR042276">
    <property type="entry name" value="CapZ_alpha/beta_2"/>
</dbReference>
<dbReference type="EMBL" id="LK023315">
    <property type="protein sequence ID" value="CDS04503.1"/>
    <property type="molecule type" value="Genomic_DNA"/>
</dbReference>
<dbReference type="SUPFAM" id="SSF90096">
    <property type="entry name" value="Subunits of heterodimeric actin filament capping protein Capz"/>
    <property type="match status" value="1"/>
</dbReference>
<evidence type="ECO:0000256" key="5">
    <source>
        <dbReference type="ARBA" id="ARBA00022490"/>
    </source>
</evidence>
<evidence type="ECO:0000256" key="6">
    <source>
        <dbReference type="ARBA" id="ARBA00023203"/>
    </source>
</evidence>
<dbReference type="FunFam" id="3.90.1150.210:FF:000001">
    <property type="entry name" value="F-actin-capping protein subunit beta"/>
    <property type="match status" value="1"/>
</dbReference>
<dbReference type="OrthoDB" id="9979678at2759"/>
<evidence type="ECO:0000256" key="1">
    <source>
        <dbReference type="ARBA" id="ARBA00004245"/>
    </source>
</evidence>
<keyword evidence="5 8" id="KW-0963">Cytoplasm</keyword>
<dbReference type="FunFam" id="1.20.58.570:FF:000001">
    <property type="entry name" value="F-actin-capping protein subunit beta"/>
    <property type="match status" value="1"/>
</dbReference>
<dbReference type="InterPro" id="IPR043175">
    <property type="entry name" value="CAPZB_N"/>
</dbReference>
<accession>A0A077WB59</accession>
<sequence>MRRLPPQNVEDNLNKLLDLVDPDLEDKILSAIDKPLKVKRCPKTGKDYLLCDYNRDGDSYRSPWSNEYDPEIPDTVQPPPFTPSPALRKLEIAANEAFDTYRDMYYEGGISSVYTFEYDDGFAVVVLIKKVGDGGRRMNGAWDSIHVFEVHERGRNANYKLTSTVMLYMITKGQELGDMNLSGSMTRQVEQDHAVDDPSAHVANIGRMVEDIELKMRNSLQEVYFGKTQDIVNDLRSLGSLEESRKQAEIQKELAGRLMERSTR</sequence>
<comment type="subunit">
    <text evidence="8">Heterodimer of an alpha and a beta subunit.</text>
</comment>
<evidence type="ECO:0000313" key="9">
    <source>
        <dbReference type="EMBL" id="CDS04503.1"/>
    </source>
</evidence>
<dbReference type="GO" id="GO:0030479">
    <property type="term" value="C:actin cortical patch"/>
    <property type="evidence" value="ECO:0007669"/>
    <property type="project" value="EnsemblFungi"/>
</dbReference>
<evidence type="ECO:0000256" key="3">
    <source>
        <dbReference type="ARBA" id="ARBA00021859"/>
    </source>
</evidence>
<evidence type="ECO:0000256" key="4">
    <source>
        <dbReference type="ARBA" id="ARBA00022467"/>
    </source>
</evidence>
<dbReference type="PRINTS" id="PR00192">
    <property type="entry name" value="FACTINCAPB"/>
</dbReference>
<dbReference type="GO" id="GO:0005934">
    <property type="term" value="C:cellular bud tip"/>
    <property type="evidence" value="ECO:0007669"/>
    <property type="project" value="EnsemblFungi"/>
</dbReference>
<dbReference type="GO" id="GO:0051015">
    <property type="term" value="F:actin filament binding"/>
    <property type="evidence" value="ECO:0007669"/>
    <property type="project" value="EnsemblFungi"/>
</dbReference>
<reference evidence="9" key="1">
    <citation type="journal article" date="2014" name="Genome Announc.">
        <title>De novo whole-genome sequence and genome annotation of Lichtheimia ramosa.</title>
        <authorList>
            <person name="Linde J."/>
            <person name="Schwartze V."/>
            <person name="Binder U."/>
            <person name="Lass-Florl C."/>
            <person name="Voigt K."/>
            <person name="Horn F."/>
        </authorList>
    </citation>
    <scope>NUCLEOTIDE SEQUENCE</scope>
    <source>
        <strain evidence="9">JMRC FSU:6197</strain>
    </source>
</reference>
<dbReference type="GO" id="GO:0031097">
    <property type="term" value="C:medial cortex"/>
    <property type="evidence" value="ECO:0007669"/>
    <property type="project" value="EnsemblFungi"/>
</dbReference>
<dbReference type="GO" id="GO:0099079">
    <property type="term" value="C:actin body"/>
    <property type="evidence" value="ECO:0007669"/>
    <property type="project" value="EnsemblFungi"/>
</dbReference>